<dbReference type="Proteomes" id="UP001054945">
    <property type="component" value="Unassembled WGS sequence"/>
</dbReference>
<dbReference type="AlphaFoldDB" id="A0AAV4NMS6"/>
<organism evidence="1 2">
    <name type="scientific">Caerostris extrusa</name>
    <name type="common">Bark spider</name>
    <name type="synonym">Caerostris bankana</name>
    <dbReference type="NCBI Taxonomy" id="172846"/>
    <lineage>
        <taxon>Eukaryota</taxon>
        <taxon>Metazoa</taxon>
        <taxon>Ecdysozoa</taxon>
        <taxon>Arthropoda</taxon>
        <taxon>Chelicerata</taxon>
        <taxon>Arachnida</taxon>
        <taxon>Araneae</taxon>
        <taxon>Araneomorphae</taxon>
        <taxon>Entelegynae</taxon>
        <taxon>Araneoidea</taxon>
        <taxon>Araneidae</taxon>
        <taxon>Caerostris</taxon>
    </lineage>
</organism>
<sequence length="161" mass="18609">MEVIGSSEKNKNRADIPKRKQWNARDVMTPLCKLAAGRRHHLPQKSNTKGTQGVQKIIQHFEHEKSLWYFSDKQSKKLNYFSRDGGKKWKWQFMLFRQRLRNITTMKKVKAVYYPGGQCQPQESISGDKGLVEKIGQPWLLGIITNNAKAATNVSTEEYAK</sequence>
<comment type="caution">
    <text evidence="1">The sequence shown here is derived from an EMBL/GenBank/DDBJ whole genome shotgun (WGS) entry which is preliminary data.</text>
</comment>
<protein>
    <submittedName>
        <fullName evidence="1">Uncharacterized protein</fullName>
    </submittedName>
</protein>
<evidence type="ECO:0000313" key="1">
    <source>
        <dbReference type="EMBL" id="GIX86094.1"/>
    </source>
</evidence>
<name>A0AAV4NMS6_CAEEX</name>
<accession>A0AAV4NMS6</accession>
<reference evidence="1 2" key="1">
    <citation type="submission" date="2021-06" db="EMBL/GenBank/DDBJ databases">
        <title>Caerostris extrusa draft genome.</title>
        <authorList>
            <person name="Kono N."/>
            <person name="Arakawa K."/>
        </authorList>
    </citation>
    <scope>NUCLEOTIDE SEQUENCE [LARGE SCALE GENOMIC DNA]</scope>
</reference>
<gene>
    <name evidence="1" type="ORF">CEXT_331551</name>
</gene>
<evidence type="ECO:0000313" key="2">
    <source>
        <dbReference type="Proteomes" id="UP001054945"/>
    </source>
</evidence>
<dbReference type="EMBL" id="BPLR01021112">
    <property type="protein sequence ID" value="GIX86094.1"/>
    <property type="molecule type" value="Genomic_DNA"/>
</dbReference>
<keyword evidence="2" id="KW-1185">Reference proteome</keyword>
<proteinExistence type="predicted"/>